<evidence type="ECO:0008006" key="4">
    <source>
        <dbReference type="Google" id="ProtNLM"/>
    </source>
</evidence>
<keyword evidence="3" id="KW-1185">Reference proteome</keyword>
<dbReference type="Proteomes" id="UP000053660">
    <property type="component" value="Unassembled WGS sequence"/>
</dbReference>
<gene>
    <name evidence="2" type="ORF">OESDEN_08680</name>
</gene>
<dbReference type="AlphaFoldDB" id="A0A0B1T2I7"/>
<protein>
    <recommendedName>
        <fullName evidence="4">DBF4-type domain-containing protein</fullName>
    </recommendedName>
</protein>
<feature type="region of interest" description="Disordered" evidence="1">
    <location>
        <begin position="203"/>
        <end position="244"/>
    </location>
</feature>
<feature type="compositionally biased region" description="Polar residues" evidence="1">
    <location>
        <begin position="210"/>
        <end position="222"/>
    </location>
</feature>
<accession>A0A0B1T2I7</accession>
<proteinExistence type="predicted"/>
<name>A0A0B1T2I7_OESDE</name>
<evidence type="ECO:0000313" key="3">
    <source>
        <dbReference type="Proteomes" id="UP000053660"/>
    </source>
</evidence>
<reference evidence="2 3" key="1">
    <citation type="submission" date="2014-03" db="EMBL/GenBank/DDBJ databases">
        <title>Draft genome of the hookworm Oesophagostomum dentatum.</title>
        <authorList>
            <person name="Mitreva M."/>
        </authorList>
    </citation>
    <scope>NUCLEOTIDE SEQUENCE [LARGE SCALE GENOMIC DNA]</scope>
    <source>
        <strain evidence="2 3">OD-Hann</strain>
    </source>
</reference>
<sequence>MAGEARSRVLAHGIRRTASNRSIASVPLSHASTSSVLKSEMVTNPYPLKGREVVLDLENRKQYDELRIDIKKLGGKIVDMINEDRLPFVVISDHPMAAWLEGMKGTYKDKDETFQEQFARFKSRINVAKSVTKAPQKRLPPTAEDNDNKRMRLLRRPFIKWQDDQRRYAPSYKECPTPRWTTVYFGPAAGNCVFKRVTAEQLERRKQRENQAAISPENSDPPSSAGREREKEKSGNTGKDCARLNRTVRTPTNKFCDLCGKAFEDMEQCPAAPPVVRLPEVIPEEDEPVYPNDGTWDYEYSEGSYECTVLNKKS</sequence>
<evidence type="ECO:0000313" key="2">
    <source>
        <dbReference type="EMBL" id="KHJ91459.1"/>
    </source>
</evidence>
<evidence type="ECO:0000256" key="1">
    <source>
        <dbReference type="SAM" id="MobiDB-lite"/>
    </source>
</evidence>
<feature type="region of interest" description="Disordered" evidence="1">
    <location>
        <begin position="131"/>
        <end position="150"/>
    </location>
</feature>
<dbReference type="EMBL" id="KN552052">
    <property type="protein sequence ID" value="KHJ91459.1"/>
    <property type="molecule type" value="Genomic_DNA"/>
</dbReference>
<organism evidence="2 3">
    <name type="scientific">Oesophagostomum dentatum</name>
    <name type="common">Nodular worm</name>
    <dbReference type="NCBI Taxonomy" id="61180"/>
    <lineage>
        <taxon>Eukaryota</taxon>
        <taxon>Metazoa</taxon>
        <taxon>Ecdysozoa</taxon>
        <taxon>Nematoda</taxon>
        <taxon>Chromadorea</taxon>
        <taxon>Rhabditida</taxon>
        <taxon>Rhabditina</taxon>
        <taxon>Rhabditomorpha</taxon>
        <taxon>Strongyloidea</taxon>
        <taxon>Strongylidae</taxon>
        <taxon>Oesophagostomum</taxon>
    </lineage>
</organism>
<dbReference type="OrthoDB" id="21380at2759"/>